<evidence type="ECO:0000313" key="1">
    <source>
        <dbReference type="EMBL" id="BBY39165.1"/>
    </source>
</evidence>
<evidence type="ECO:0000313" key="2">
    <source>
        <dbReference type="Proteomes" id="UP000465812"/>
    </source>
</evidence>
<organism evidence="1 2">
    <name type="scientific">Mycobacterium mantenii</name>
    <dbReference type="NCBI Taxonomy" id="560555"/>
    <lineage>
        <taxon>Bacteria</taxon>
        <taxon>Bacillati</taxon>
        <taxon>Actinomycetota</taxon>
        <taxon>Actinomycetes</taxon>
        <taxon>Mycobacteriales</taxon>
        <taxon>Mycobacteriaceae</taxon>
        <taxon>Mycobacterium</taxon>
        <taxon>Mycobacterium avium complex (MAC)</taxon>
    </lineage>
</organism>
<dbReference type="EMBL" id="AP022590">
    <property type="protein sequence ID" value="BBY39165.1"/>
    <property type="molecule type" value="Genomic_DNA"/>
</dbReference>
<proteinExistence type="predicted"/>
<reference evidence="1 2" key="1">
    <citation type="journal article" date="2019" name="Emerg. Microbes Infect.">
        <title>Comprehensive subspecies identification of 175 nontuberculous mycobacteria species based on 7547 genomic profiles.</title>
        <authorList>
            <person name="Matsumoto Y."/>
            <person name="Kinjo T."/>
            <person name="Motooka D."/>
            <person name="Nabeya D."/>
            <person name="Jung N."/>
            <person name="Uechi K."/>
            <person name="Horii T."/>
            <person name="Iida T."/>
            <person name="Fujita J."/>
            <person name="Nakamura S."/>
        </authorList>
    </citation>
    <scope>NUCLEOTIDE SEQUENCE [LARGE SCALE GENOMIC DNA]</scope>
    <source>
        <strain evidence="1 2">JCM 18113</strain>
    </source>
</reference>
<dbReference type="Proteomes" id="UP000465812">
    <property type="component" value="Chromosome"/>
</dbReference>
<sequence>MTIAVDASICPGACDAGLPAIDYEHCQSLEEAHQIIRQARQQASIAIGPHGPELLTYELVRTVLRDPRFRVPQGMFLASQGITSGPCGNASPRT</sequence>
<name>A0ABN6AC98_MYCNT</name>
<protein>
    <submittedName>
        <fullName evidence="1">Uncharacterized protein</fullName>
    </submittedName>
</protein>
<gene>
    <name evidence="1" type="ORF">MMAN_32990</name>
</gene>
<accession>A0ABN6AC98</accession>
<keyword evidence="2" id="KW-1185">Reference proteome</keyword>